<keyword evidence="3" id="KW-1185">Reference proteome</keyword>
<dbReference type="PROSITE" id="PS00028">
    <property type="entry name" value="ZINC_FINGER_C2H2_1"/>
    <property type="match status" value="1"/>
</dbReference>
<dbReference type="Proteomes" id="UP000007879">
    <property type="component" value="Unassembled WGS sequence"/>
</dbReference>
<sequence length="984" mass="111449">MAMIGALVGAKVDNYWICTLCDKKYEHKSKYCRHLESFSHKRLASLHSLEDEGQSDLDDDEEILEQRHEDEFNDEDDHVILSESDNDDIFDLDKDSCCNDVDKYPQSDSYESDISDEDIQMIIDQIDENNTGDYYPFPSEIYALLYMLVHSPRPFGESNLKFILYVCKKLNPFLPSLDDLKKFSLPGFVPPSKHCSVNGIDFYVNLPSTFIRNCFANPVIASKIIRHPVKAKEYIKEIYYAKKWHNDFHCPMIMSPIGHVFENDFIKFSHSVSGETLGKVLKFYDKEGEDGTFMTVELLLKIEQVWIFFPGFTLLNEPDSDVYFICQQCEVNSGNIVSLASPPLPTNLLKLTLPSTSSRILNLSHEEYVNFVEEHPLKVRAAGLPVVVAPVYIYSDDTSGNRSKKWNKFDIWCISLACLPLDSSHDISNIYFMCCSNRCDALQMAGPVAADLCRLELGIQVHDSFLHTDILVIAPVIGLLCDNAMSSTLLNHLGSTSIKLCRLCTTSDGAEVGEPRTKKLAMECIENITSEKTLEGKKRLRKLYGLKEGPNPLFNLNIDLYQSTPIEALHTILLGTSKYMVREFMNKRSPKEKTEIVARIKAFSYSGFTSRVSSNIKYFKSFVGRDFKSLMQMALHIFQPYLSSNELKCWISLSKVFRLAYCVRFQMNDAQLWKDICCDFVQCAVSYMPAYAKRLKTHLILHLVDHIVDFGPTQGYNTERFESFNSLVRSANIYGNRHSPSKDIAFRFATIQHLRFLCSGGHVDGKQCGEHLRGLFSSPIVQHFLCGIPFSELLKENLIYQPGCLRKLSHGTTTCKLCDVSTHAYYDKNGTLLRDVLRICQLHNLPESASLLSPFLKYNAVVSANGILVNVGDFIKVSSTSTKITTGIILACGILDKKFEICIVRELEPQIDISNGSPLVTEFDCPILFLTNNIFVVSPLCIHSPISVSHICLHTCLLSSDSLNFIHDFSNSLFCYNIYCISNN</sequence>
<reference evidence="3" key="1">
    <citation type="journal article" date="2010" name="Nature">
        <title>The Amphimedon queenslandica genome and the evolution of animal complexity.</title>
        <authorList>
            <person name="Srivastava M."/>
            <person name="Simakov O."/>
            <person name="Chapman J."/>
            <person name="Fahey B."/>
            <person name="Gauthier M.E."/>
            <person name="Mitros T."/>
            <person name="Richards G.S."/>
            <person name="Conaco C."/>
            <person name="Dacre M."/>
            <person name="Hellsten U."/>
            <person name="Larroux C."/>
            <person name="Putnam N.H."/>
            <person name="Stanke M."/>
            <person name="Adamska M."/>
            <person name="Darling A."/>
            <person name="Degnan S.M."/>
            <person name="Oakley T.H."/>
            <person name="Plachetzki D.C."/>
            <person name="Zhai Y."/>
            <person name="Adamski M."/>
            <person name="Calcino A."/>
            <person name="Cummins S.F."/>
            <person name="Goodstein D.M."/>
            <person name="Harris C."/>
            <person name="Jackson D.J."/>
            <person name="Leys S.P."/>
            <person name="Shu S."/>
            <person name="Woodcroft B.J."/>
            <person name="Vervoort M."/>
            <person name="Kosik K.S."/>
            <person name="Manning G."/>
            <person name="Degnan B.M."/>
            <person name="Rokhsar D.S."/>
        </authorList>
    </citation>
    <scope>NUCLEOTIDE SEQUENCE [LARGE SCALE GENOMIC DNA]</scope>
</reference>
<name>A0AAN0J4Q2_AMPQE</name>
<dbReference type="PANTHER" id="PTHR31912:SF34">
    <property type="entry name" value="NOTOCHORD-RELATED PROTEIN"/>
    <property type="match status" value="1"/>
</dbReference>
<dbReference type="GeneID" id="109581930"/>
<accession>A0AAN0J4Q2</accession>
<dbReference type="InterPro" id="IPR013087">
    <property type="entry name" value="Znf_C2H2_type"/>
</dbReference>
<dbReference type="KEGG" id="aqu:109581930"/>
<evidence type="ECO:0000313" key="3">
    <source>
        <dbReference type="Proteomes" id="UP000007879"/>
    </source>
</evidence>
<evidence type="ECO:0000259" key="1">
    <source>
        <dbReference type="PROSITE" id="PS00028"/>
    </source>
</evidence>
<protein>
    <recommendedName>
        <fullName evidence="1">C2H2-type domain-containing protein</fullName>
    </recommendedName>
</protein>
<proteinExistence type="predicted"/>
<organism evidence="2 3">
    <name type="scientific">Amphimedon queenslandica</name>
    <name type="common">Sponge</name>
    <dbReference type="NCBI Taxonomy" id="400682"/>
    <lineage>
        <taxon>Eukaryota</taxon>
        <taxon>Metazoa</taxon>
        <taxon>Porifera</taxon>
        <taxon>Demospongiae</taxon>
        <taxon>Heteroscleromorpha</taxon>
        <taxon>Haplosclerida</taxon>
        <taxon>Niphatidae</taxon>
        <taxon>Amphimedon</taxon>
    </lineage>
</organism>
<dbReference type="EnsemblMetazoa" id="XM_019996435.1">
    <property type="protein sequence ID" value="XP_019851994.1"/>
    <property type="gene ID" value="LOC109581930"/>
</dbReference>
<reference evidence="2" key="2">
    <citation type="submission" date="2024-06" db="UniProtKB">
        <authorList>
            <consortium name="EnsemblMetazoa"/>
        </authorList>
    </citation>
    <scope>IDENTIFICATION</scope>
</reference>
<feature type="domain" description="C2H2-type" evidence="1">
    <location>
        <begin position="18"/>
        <end position="40"/>
    </location>
</feature>
<dbReference type="RefSeq" id="XP_019851994.1">
    <property type="nucleotide sequence ID" value="XM_019996435.1"/>
</dbReference>
<evidence type="ECO:0000313" key="2">
    <source>
        <dbReference type="EnsemblMetazoa" id="XP_019851994.1"/>
    </source>
</evidence>
<dbReference type="PANTHER" id="PTHR31912">
    <property type="entry name" value="IP13529P"/>
    <property type="match status" value="1"/>
</dbReference>
<dbReference type="AlphaFoldDB" id="A0AAN0J4Q2"/>